<sequence>MADVNEVDERDKVDELMVHLARGRVALGVAAFAAPGLTVRLMGMGRGADAGRDFVTRMFAAREIALGAGYLLSGAEGRKLWARLGLGVDSLDTVTGLRGRKGVPLWAAAGALSVSASAAAIGAAKVAKDVLR</sequence>
<keyword evidence="1" id="KW-0812">Transmembrane</keyword>
<protein>
    <submittedName>
        <fullName evidence="2">Uncharacterized protein</fullName>
    </submittedName>
</protein>
<proteinExistence type="predicted"/>
<gene>
    <name evidence="2" type="ORF">H4W34_003406</name>
</gene>
<accession>A0ABR9JSP2</accession>
<name>A0ABR9JSP2_9ACTN</name>
<evidence type="ECO:0000256" key="1">
    <source>
        <dbReference type="SAM" id="Phobius"/>
    </source>
</evidence>
<dbReference type="Proteomes" id="UP000627838">
    <property type="component" value="Unassembled WGS sequence"/>
</dbReference>
<evidence type="ECO:0000313" key="3">
    <source>
        <dbReference type="Proteomes" id="UP000627838"/>
    </source>
</evidence>
<organism evidence="2 3">
    <name type="scientific">Actinomadura algeriensis</name>
    <dbReference type="NCBI Taxonomy" id="1679523"/>
    <lineage>
        <taxon>Bacteria</taxon>
        <taxon>Bacillati</taxon>
        <taxon>Actinomycetota</taxon>
        <taxon>Actinomycetes</taxon>
        <taxon>Streptosporangiales</taxon>
        <taxon>Thermomonosporaceae</taxon>
        <taxon>Actinomadura</taxon>
    </lineage>
</organism>
<comment type="caution">
    <text evidence="2">The sequence shown here is derived from an EMBL/GenBank/DDBJ whole genome shotgun (WGS) entry which is preliminary data.</text>
</comment>
<evidence type="ECO:0000313" key="2">
    <source>
        <dbReference type="EMBL" id="MBE1533573.1"/>
    </source>
</evidence>
<dbReference type="RefSeq" id="WP_318784153.1">
    <property type="nucleotide sequence ID" value="NZ_JADBDZ010000001.1"/>
</dbReference>
<keyword evidence="1" id="KW-0472">Membrane</keyword>
<keyword evidence="3" id="KW-1185">Reference proteome</keyword>
<keyword evidence="1" id="KW-1133">Transmembrane helix</keyword>
<reference evidence="2 3" key="1">
    <citation type="submission" date="2020-10" db="EMBL/GenBank/DDBJ databases">
        <title>Sequencing the genomes of 1000 actinobacteria strains.</title>
        <authorList>
            <person name="Klenk H.-P."/>
        </authorList>
    </citation>
    <scope>NUCLEOTIDE SEQUENCE [LARGE SCALE GENOMIC DNA]</scope>
    <source>
        <strain evidence="2 3">DSM 46744</strain>
    </source>
</reference>
<dbReference type="EMBL" id="JADBDZ010000001">
    <property type="protein sequence ID" value="MBE1533573.1"/>
    <property type="molecule type" value="Genomic_DNA"/>
</dbReference>
<feature type="transmembrane region" description="Helical" evidence="1">
    <location>
        <begin position="25"/>
        <end position="42"/>
    </location>
</feature>
<feature type="transmembrane region" description="Helical" evidence="1">
    <location>
        <begin position="105"/>
        <end position="127"/>
    </location>
</feature>